<dbReference type="NCBIfam" id="NF033550">
    <property type="entry name" value="transpos_ISL3"/>
    <property type="match status" value="1"/>
</dbReference>
<dbReference type="PANTHER" id="PTHR33498">
    <property type="entry name" value="TRANSPOSASE FOR INSERTION SEQUENCE ELEMENT IS1557"/>
    <property type="match status" value="1"/>
</dbReference>
<evidence type="ECO:0000313" key="5">
    <source>
        <dbReference type="Proteomes" id="UP001164676"/>
    </source>
</evidence>
<organism evidence="4 5">
    <name type="scientific">Salinivibrio proteolyticus</name>
    <dbReference type="NCBI Taxonomy" id="334715"/>
    <lineage>
        <taxon>Bacteria</taxon>
        <taxon>Pseudomonadati</taxon>
        <taxon>Pseudomonadota</taxon>
        <taxon>Gammaproteobacteria</taxon>
        <taxon>Vibrionales</taxon>
        <taxon>Vibrionaceae</taxon>
        <taxon>Salinivibrio</taxon>
    </lineage>
</organism>
<feature type="domain" description="Transposase IS204/IS1001/IS1096/IS1165 zinc-finger" evidence="3">
    <location>
        <begin position="43"/>
        <end position="86"/>
    </location>
</feature>
<protein>
    <submittedName>
        <fullName evidence="4">ISL3 family transposase</fullName>
    </submittedName>
</protein>
<evidence type="ECO:0000259" key="3">
    <source>
        <dbReference type="Pfam" id="PF14690"/>
    </source>
</evidence>
<dbReference type="InterPro" id="IPR047951">
    <property type="entry name" value="Transpos_ISL3"/>
</dbReference>
<keyword evidence="4" id="KW-0614">Plasmid</keyword>
<evidence type="ECO:0000259" key="2">
    <source>
        <dbReference type="Pfam" id="PF13542"/>
    </source>
</evidence>
<dbReference type="RefSeq" id="WP_069591129.1">
    <property type="nucleotide sequence ID" value="NZ_CP114585.1"/>
</dbReference>
<evidence type="ECO:0000259" key="1">
    <source>
        <dbReference type="Pfam" id="PF01610"/>
    </source>
</evidence>
<dbReference type="Pfam" id="PF01610">
    <property type="entry name" value="DDE_Tnp_ISL3"/>
    <property type="match status" value="1"/>
</dbReference>
<reference evidence="4" key="1">
    <citation type="submission" date="2022-09" db="EMBL/GenBank/DDBJ databases">
        <authorList>
            <person name="Li Z.-J."/>
        </authorList>
    </citation>
    <scope>NUCLEOTIDE SEQUENCE</scope>
    <source>
        <strain evidence="4">TGB10</strain>
        <plasmid evidence="4">unnamed</plasmid>
    </source>
</reference>
<name>A0ABY7LJ15_9GAMM</name>
<dbReference type="Pfam" id="PF14690">
    <property type="entry name" value="Zn_ribbon_ISL3"/>
    <property type="match status" value="1"/>
</dbReference>
<dbReference type="Proteomes" id="UP001164676">
    <property type="component" value="Plasmid unnamed"/>
</dbReference>
<dbReference type="PANTHER" id="PTHR33498:SF1">
    <property type="entry name" value="TRANSPOSASE FOR INSERTION SEQUENCE ELEMENT IS1557"/>
    <property type="match status" value="1"/>
</dbReference>
<geneLocation type="plasmid" evidence="4 5">
    <name>unnamed</name>
</geneLocation>
<feature type="domain" description="Transposase IS204/IS1001/IS1096/IS1165 helix-turn-helix" evidence="2">
    <location>
        <begin position="92"/>
        <end position="141"/>
    </location>
</feature>
<keyword evidence="5" id="KW-1185">Reference proteome</keyword>
<gene>
    <name evidence="4" type="ORF">N7E60_17050</name>
</gene>
<evidence type="ECO:0000313" key="4">
    <source>
        <dbReference type="EMBL" id="WBA16436.1"/>
    </source>
</evidence>
<sequence length="410" mass="47002">MKDTALYQAILGLTPPWTVDSVQVDKKSQRITVTIMYESPSGVACPTCSKVVRKHDSRKRIWRHLDTCQYETYLEAQVPRADCPKHGVQTISVPWASPSSRYTELFETKIIETLQFTSLHSVSKAFRLSWGAIDRIMKRAVSRGLARRNLNKVEDLLVDETAFCRGHDYVTVMSSRTGQVLAVADGKSEQSLANCYRVLPNIAKQQVRSVSMDMSQAFMNATESFFGSRSKRLIAVDHFHVAKVLTKAVDDVRKQEVNRLPPYLKRECYRTRYGWLKRNRNLTGRLRERINRLAKLMIDTSLSWLLKEQARIIWYGSSIRSARNQWLEWLALVKASGIKPLMTAAATVKKHLPAILNAMRLKASNGLAEAINAKIQYMKLRAKGFRNKQRFKTAILFYFGGLDMTFHHER</sequence>
<proteinExistence type="predicted"/>
<feature type="domain" description="Transposase IS204/IS1001/IS1096/IS1165 DDE" evidence="1">
    <location>
        <begin position="157"/>
        <end position="395"/>
    </location>
</feature>
<dbReference type="InterPro" id="IPR029261">
    <property type="entry name" value="Transposase_Znf"/>
</dbReference>
<dbReference type="InterPro" id="IPR032877">
    <property type="entry name" value="Transposase_HTH"/>
</dbReference>
<dbReference type="EMBL" id="CP114585">
    <property type="protein sequence ID" value="WBA16436.1"/>
    <property type="molecule type" value="Genomic_DNA"/>
</dbReference>
<accession>A0ABY7LJ15</accession>
<dbReference type="InterPro" id="IPR002560">
    <property type="entry name" value="Transposase_DDE"/>
</dbReference>
<dbReference type="Pfam" id="PF13542">
    <property type="entry name" value="HTH_Tnp_ISL3"/>
    <property type="match status" value="1"/>
</dbReference>